<organism evidence="2 3">
    <name type="scientific">Drosophila pseudoobscura pseudoobscura</name>
    <name type="common">Fruit fly</name>
    <dbReference type="NCBI Taxonomy" id="46245"/>
    <lineage>
        <taxon>Eukaryota</taxon>
        <taxon>Metazoa</taxon>
        <taxon>Ecdysozoa</taxon>
        <taxon>Arthropoda</taxon>
        <taxon>Hexapoda</taxon>
        <taxon>Insecta</taxon>
        <taxon>Pterygota</taxon>
        <taxon>Neoptera</taxon>
        <taxon>Endopterygota</taxon>
        <taxon>Diptera</taxon>
        <taxon>Brachycera</taxon>
        <taxon>Muscomorpha</taxon>
        <taxon>Ephydroidea</taxon>
        <taxon>Drosophilidae</taxon>
        <taxon>Drosophila</taxon>
        <taxon>Sophophora</taxon>
    </lineage>
</organism>
<protein>
    <submittedName>
        <fullName evidence="3">Uncharacterized protein Proc isoform X1</fullName>
    </submittedName>
</protein>
<feature type="compositionally biased region" description="Low complexity" evidence="1">
    <location>
        <begin position="135"/>
        <end position="151"/>
    </location>
</feature>
<name>A0A6I8VXJ4_DROPS</name>
<dbReference type="RefSeq" id="XP_033235289.1">
    <property type="nucleotide sequence ID" value="XM_033379398.1"/>
</dbReference>
<proteinExistence type="predicted"/>
<keyword evidence="2" id="KW-1185">Reference proteome</keyword>
<dbReference type="InParanoid" id="A0A6I8VXJ4"/>
<feature type="region of interest" description="Disordered" evidence="1">
    <location>
        <begin position="134"/>
        <end position="158"/>
    </location>
</feature>
<accession>A0A6I8VXJ4</accession>
<sequence length="190" mass="21341">MNETSFKRATPRRPQPQERPPLHQQKTPTMRAARSSQTGTERESERCLIMGMGLNLRQGHRWLVWLLLLLLAIPPQMVDGRYLPTRSHGDDLDKLRELMLQILELSNEDPQQQQQQQQQQTMPQQHPLLRLHNEANSGSSSTAGGSSNGNNPRVSNGNSNAAWLQKLSAMGALDELGGDAPRMGPNYGRY</sequence>
<dbReference type="Proteomes" id="UP000001819">
    <property type="component" value="Chromosome 4"/>
</dbReference>
<dbReference type="FunCoup" id="A0A6I8VXJ4">
    <property type="interactions" value="90"/>
</dbReference>
<reference evidence="3" key="1">
    <citation type="submission" date="2025-08" db="UniProtKB">
        <authorList>
            <consortium name="RefSeq"/>
        </authorList>
    </citation>
    <scope>IDENTIFICATION</scope>
    <source>
        <strain evidence="3">MV-25-SWS-2005</strain>
        <tissue evidence="3">Whole body</tissue>
    </source>
</reference>
<dbReference type="Bgee" id="FBgn0080102">
    <property type="expression patterns" value="Expressed in insect adult head"/>
</dbReference>
<evidence type="ECO:0000256" key="1">
    <source>
        <dbReference type="SAM" id="MobiDB-lite"/>
    </source>
</evidence>
<evidence type="ECO:0000313" key="3">
    <source>
        <dbReference type="RefSeq" id="XP_033235289.1"/>
    </source>
</evidence>
<evidence type="ECO:0000313" key="2">
    <source>
        <dbReference type="Proteomes" id="UP000001819"/>
    </source>
</evidence>
<gene>
    <name evidence="3" type="primary">Proc</name>
</gene>
<dbReference type="ExpressionAtlas" id="A0A6I8VXJ4">
    <property type="expression patterns" value="baseline"/>
</dbReference>
<feature type="region of interest" description="Disordered" evidence="1">
    <location>
        <begin position="1"/>
        <end position="45"/>
    </location>
</feature>
<dbReference type="AlphaFoldDB" id="A0A6I8VXJ4"/>